<evidence type="ECO:0000256" key="3">
    <source>
        <dbReference type="SAM" id="MobiDB-lite"/>
    </source>
</evidence>
<reference evidence="4" key="1">
    <citation type="submission" date="2023-01" db="EMBL/GenBank/DDBJ databases">
        <title>Metagenome sequencing of chrysophaentin producing Chrysophaeum taylorii.</title>
        <authorList>
            <person name="Davison J."/>
            <person name="Bewley C."/>
        </authorList>
    </citation>
    <scope>NUCLEOTIDE SEQUENCE</scope>
    <source>
        <strain evidence="4">NIES-1699</strain>
    </source>
</reference>
<dbReference type="Proteomes" id="UP001230188">
    <property type="component" value="Unassembled WGS sequence"/>
</dbReference>
<evidence type="ECO:0000313" key="4">
    <source>
        <dbReference type="EMBL" id="KAJ8599837.1"/>
    </source>
</evidence>
<keyword evidence="2" id="KW-0496">Mitochondrion</keyword>
<evidence type="ECO:0000313" key="5">
    <source>
        <dbReference type="Proteomes" id="UP001230188"/>
    </source>
</evidence>
<keyword evidence="5" id="KW-1185">Reference proteome</keyword>
<name>A0AAD7U7R7_9STRA</name>
<dbReference type="AlphaFoldDB" id="A0AAD7U7R7"/>
<dbReference type="GO" id="GO:0045271">
    <property type="term" value="C:respiratory chain complex I"/>
    <property type="evidence" value="ECO:0007669"/>
    <property type="project" value="InterPro"/>
</dbReference>
<organism evidence="4 5">
    <name type="scientific">Chrysophaeum taylorii</name>
    <dbReference type="NCBI Taxonomy" id="2483200"/>
    <lineage>
        <taxon>Eukaryota</taxon>
        <taxon>Sar</taxon>
        <taxon>Stramenopiles</taxon>
        <taxon>Ochrophyta</taxon>
        <taxon>Pelagophyceae</taxon>
        <taxon>Pelagomonadales</taxon>
        <taxon>Pelagomonadaceae</taxon>
        <taxon>Chrysophaeum</taxon>
    </lineage>
</organism>
<keyword evidence="2" id="KW-0472">Membrane</keyword>
<gene>
    <name evidence="4" type="ORF">CTAYLR_005605</name>
</gene>
<dbReference type="GO" id="GO:0006979">
    <property type="term" value="P:response to oxidative stress"/>
    <property type="evidence" value="ECO:0007669"/>
    <property type="project" value="TreeGrafter"/>
</dbReference>
<dbReference type="Pfam" id="PF05071">
    <property type="entry name" value="NDUFA12"/>
    <property type="match status" value="1"/>
</dbReference>
<sequence>MASIYVRWAEAFRRYGWKGVYEQCTMMGTVKFGRLVGEDHLGNKYFEDLNEKHGQHRWVQYKDIWNYDAAMVPPAWHSWLCHITDEPGNESEEYLAKKVSEAIQVDKQDDCIYDHHVGLTNYTQDLLWNDSSKRLRGYNVGAIHQDPAQPEGYYKQPGSVTSDVDGEFKRVKGYEPWDPTNPGKGATKVKSIRDLDLV</sequence>
<accession>A0AAD7U7R7</accession>
<keyword evidence="2" id="KW-0999">Mitochondrion inner membrane</keyword>
<keyword evidence="2" id="KW-0249">Electron transport</keyword>
<feature type="region of interest" description="Disordered" evidence="3">
    <location>
        <begin position="171"/>
        <end position="190"/>
    </location>
</feature>
<comment type="similarity">
    <text evidence="1 2">Belongs to the complex I NDUFA12 subunit family.</text>
</comment>
<dbReference type="PANTHER" id="PTHR12910">
    <property type="entry name" value="NADH-UBIQUINONE OXIDOREDUCTASE SUBUNIT B17.2"/>
    <property type="match status" value="1"/>
</dbReference>
<comment type="caution">
    <text evidence="4">The sequence shown here is derived from an EMBL/GenBank/DDBJ whole genome shotgun (WGS) entry which is preliminary data.</text>
</comment>
<protein>
    <recommendedName>
        <fullName evidence="2">NADH dehydrogenase [ubiquinone] 1 alpha subcomplex subunit 12</fullName>
    </recommendedName>
</protein>
<dbReference type="PANTHER" id="PTHR12910:SF2">
    <property type="entry name" value="NADH DEHYDROGENASE [UBIQUINONE] 1 ALPHA SUBCOMPLEX SUBUNIT 12"/>
    <property type="match status" value="1"/>
</dbReference>
<evidence type="ECO:0000256" key="2">
    <source>
        <dbReference type="RuleBase" id="RU363103"/>
    </source>
</evidence>
<dbReference type="EMBL" id="JAQMWT010000538">
    <property type="protein sequence ID" value="KAJ8599837.1"/>
    <property type="molecule type" value="Genomic_DNA"/>
</dbReference>
<evidence type="ECO:0000256" key="1">
    <source>
        <dbReference type="ARBA" id="ARBA00007355"/>
    </source>
</evidence>
<keyword evidence="2" id="KW-0679">Respiratory chain</keyword>
<comment type="function">
    <text evidence="2">Accessory subunit of the mitochondrial membrane respiratory chain NADH dehydrogenase (Complex I), that is believed not to be involved in catalysis. Complex I functions in the transfer of electrons from NADH to the respiratory chain. The immediate electron acceptor for the enzyme is believed to be ubiquinone.</text>
</comment>
<keyword evidence="2" id="KW-0813">Transport</keyword>
<dbReference type="GO" id="GO:0005743">
    <property type="term" value="C:mitochondrial inner membrane"/>
    <property type="evidence" value="ECO:0007669"/>
    <property type="project" value="UniProtKB-SubCell"/>
</dbReference>
<comment type="subcellular location">
    <subcellularLocation>
        <location evidence="2">Mitochondrion inner membrane</location>
        <topology evidence="2">Peripheral membrane protein</topology>
        <orientation evidence="2">Matrix side</orientation>
    </subcellularLocation>
</comment>
<dbReference type="InterPro" id="IPR007763">
    <property type="entry name" value="NDUFA12"/>
</dbReference>
<proteinExistence type="inferred from homology"/>